<dbReference type="PANTHER" id="PTHR42695:SF5">
    <property type="entry name" value="GLUTAMINE AMIDOTRANSFERASE YLR126C-RELATED"/>
    <property type="match status" value="1"/>
</dbReference>
<dbReference type="SUPFAM" id="SSF52317">
    <property type="entry name" value="Class I glutamine amidotransferase-like"/>
    <property type="match status" value="1"/>
</dbReference>
<keyword evidence="3" id="KW-1185">Reference proteome</keyword>
<evidence type="ECO:0000313" key="2">
    <source>
        <dbReference type="EMBL" id="PWK50769.1"/>
    </source>
</evidence>
<name>A0A316FQ70_9GAMM</name>
<organism evidence="2 3">
    <name type="scientific">Pleionea mediterranea</name>
    <dbReference type="NCBI Taxonomy" id="523701"/>
    <lineage>
        <taxon>Bacteria</taxon>
        <taxon>Pseudomonadati</taxon>
        <taxon>Pseudomonadota</taxon>
        <taxon>Gammaproteobacteria</taxon>
        <taxon>Oceanospirillales</taxon>
        <taxon>Pleioneaceae</taxon>
        <taxon>Pleionea</taxon>
    </lineage>
</organism>
<comment type="caution">
    <text evidence="2">The sequence shown here is derived from an EMBL/GenBank/DDBJ whole genome shotgun (WGS) entry which is preliminary data.</text>
</comment>
<dbReference type="GO" id="GO:0005829">
    <property type="term" value="C:cytosol"/>
    <property type="evidence" value="ECO:0007669"/>
    <property type="project" value="TreeGrafter"/>
</dbReference>
<dbReference type="InterPro" id="IPR029062">
    <property type="entry name" value="Class_I_gatase-like"/>
</dbReference>
<protein>
    <submittedName>
        <fullName evidence="2">GMP synthase (Glutamine-hydrolysing)</fullName>
    </submittedName>
</protein>
<sequence length="248" mass="27830">MAKIMVCQHVPYEPLGTLDPLLRAQKHRIRYVNFGRTPLAKPSIAGYDALILLGGPMNIGQEAVYPHLNEEKALILQAHQMGIPVLGICLGAQLIASAFGASVGKAETAEIGWYPLHLTPQGEKDPVLHHLASDSKVFQWHGFTFDFPKQSTALATGTVCQNQAFRIDDAIYGFQYHLEASLSLIKRWLHLPQHQEELGDEAATQKIESIWKDTLYNIDDSIHLSRQVFSSFLDQLPKVNQLHYFAHR</sequence>
<dbReference type="OrthoDB" id="9813383at2"/>
<dbReference type="RefSeq" id="WP_109763437.1">
    <property type="nucleotide sequence ID" value="NZ_QGGU01000006.1"/>
</dbReference>
<dbReference type="AlphaFoldDB" id="A0A316FQ70"/>
<feature type="domain" description="Glutamine amidotransferase" evidence="1">
    <location>
        <begin position="44"/>
        <end position="183"/>
    </location>
</feature>
<dbReference type="PROSITE" id="PS51273">
    <property type="entry name" value="GATASE_TYPE_1"/>
    <property type="match status" value="1"/>
</dbReference>
<dbReference type="InterPro" id="IPR017926">
    <property type="entry name" value="GATASE"/>
</dbReference>
<dbReference type="EMBL" id="QGGU01000006">
    <property type="protein sequence ID" value="PWK50769.1"/>
    <property type="molecule type" value="Genomic_DNA"/>
</dbReference>
<gene>
    <name evidence="2" type="ORF">C8D97_10656</name>
</gene>
<evidence type="ECO:0000313" key="3">
    <source>
        <dbReference type="Proteomes" id="UP000245790"/>
    </source>
</evidence>
<proteinExistence type="predicted"/>
<dbReference type="Proteomes" id="UP000245790">
    <property type="component" value="Unassembled WGS sequence"/>
</dbReference>
<dbReference type="Gene3D" id="3.40.50.880">
    <property type="match status" value="1"/>
</dbReference>
<evidence type="ECO:0000259" key="1">
    <source>
        <dbReference type="Pfam" id="PF00117"/>
    </source>
</evidence>
<accession>A0A316FQ70</accession>
<dbReference type="Pfam" id="PF00117">
    <property type="entry name" value="GATase"/>
    <property type="match status" value="1"/>
</dbReference>
<reference evidence="2 3" key="1">
    <citation type="submission" date="2018-05" db="EMBL/GenBank/DDBJ databases">
        <title>Genomic Encyclopedia of Type Strains, Phase IV (KMG-IV): sequencing the most valuable type-strain genomes for metagenomic binning, comparative biology and taxonomic classification.</title>
        <authorList>
            <person name="Goeker M."/>
        </authorList>
    </citation>
    <scope>NUCLEOTIDE SEQUENCE [LARGE SCALE GENOMIC DNA]</scope>
    <source>
        <strain evidence="2 3">DSM 25350</strain>
    </source>
</reference>
<dbReference type="CDD" id="cd01741">
    <property type="entry name" value="GATase1_1"/>
    <property type="match status" value="1"/>
</dbReference>
<dbReference type="InterPro" id="IPR044992">
    <property type="entry name" value="ChyE-like"/>
</dbReference>
<dbReference type="PANTHER" id="PTHR42695">
    <property type="entry name" value="GLUTAMINE AMIDOTRANSFERASE YLR126C-RELATED"/>
    <property type="match status" value="1"/>
</dbReference>